<reference evidence="3" key="1">
    <citation type="submission" date="2011-09" db="EMBL/GenBank/DDBJ databases">
        <title>Complete sequence of Halovivax ruber XH-70.</title>
        <authorList>
            <consortium name="US DOE Joint Genome Institute"/>
            <person name="Lucas S."/>
            <person name="Han J."/>
            <person name="Lapidus A."/>
            <person name="Cheng J.-F."/>
            <person name="Goodwin L."/>
            <person name="Pitluck S."/>
            <person name="Peters L."/>
            <person name="Mikhailova N."/>
            <person name="Davenport K."/>
            <person name="Detter J.C."/>
            <person name="Han C."/>
            <person name="Tapia R."/>
            <person name="Land M."/>
            <person name="Hauser L."/>
            <person name="Kyrpides N."/>
            <person name="Ivanova N."/>
            <person name="Pagani I."/>
            <person name="Sproer C."/>
            <person name="Anderson I."/>
            <person name="Woyke T."/>
        </authorList>
    </citation>
    <scope>NUCLEOTIDE SEQUENCE</scope>
    <source>
        <strain evidence="3">XH-70</strain>
    </source>
</reference>
<feature type="transmembrane region" description="Helical" evidence="2">
    <location>
        <begin position="35"/>
        <end position="55"/>
    </location>
</feature>
<evidence type="ECO:0000313" key="4">
    <source>
        <dbReference type="Proteomes" id="UP000010846"/>
    </source>
</evidence>
<dbReference type="eggNOG" id="arCOG10770">
    <property type="taxonomic scope" value="Archaea"/>
</dbReference>
<evidence type="ECO:0000256" key="1">
    <source>
        <dbReference type="SAM" id="MobiDB-lite"/>
    </source>
</evidence>
<dbReference type="AlphaFoldDB" id="L0I9U9"/>
<dbReference type="RefSeq" id="WP_015300268.1">
    <property type="nucleotide sequence ID" value="NC_019964.1"/>
</dbReference>
<dbReference type="EMBL" id="CP003050">
    <property type="protein sequence ID" value="AGB15603.1"/>
    <property type="molecule type" value="Genomic_DNA"/>
</dbReference>
<dbReference type="KEGG" id="hru:Halru_0984"/>
<evidence type="ECO:0000313" key="3">
    <source>
        <dbReference type="EMBL" id="AGB15603.1"/>
    </source>
</evidence>
<dbReference type="STRING" id="797302.Halru_0984"/>
<dbReference type="HOGENOM" id="CLU_1792079_0_0_2"/>
<evidence type="ECO:0000256" key="2">
    <source>
        <dbReference type="SAM" id="Phobius"/>
    </source>
</evidence>
<dbReference type="OrthoDB" id="166447at2157"/>
<proteinExistence type="predicted"/>
<accession>L0I9U9</accession>
<dbReference type="GeneID" id="14375238"/>
<name>L0I9U9_HALRX</name>
<sequence length="144" mass="15112">MAPYALPVGIVGTLVSVVLFVYTRYDADRVGVSRPLLWSLATSGTLVAGVVMYLFTSAPLPGVIMTANTGTVLYGFERELTRRDEQPAEPGQLPFGPGESESVDDRLASGDAGPVSGDDPTARSQSADGRPAEPTDAEDVADPR</sequence>
<keyword evidence="2" id="KW-0812">Transmembrane</keyword>
<feature type="transmembrane region" description="Helical" evidence="2">
    <location>
        <begin position="6"/>
        <end position="23"/>
    </location>
</feature>
<feature type="region of interest" description="Disordered" evidence="1">
    <location>
        <begin position="80"/>
        <end position="144"/>
    </location>
</feature>
<dbReference type="Proteomes" id="UP000010846">
    <property type="component" value="Chromosome"/>
</dbReference>
<keyword evidence="2" id="KW-1133">Transmembrane helix</keyword>
<keyword evidence="2" id="KW-0472">Membrane</keyword>
<keyword evidence="4" id="KW-1185">Reference proteome</keyword>
<gene>
    <name evidence="3" type="ordered locus">Halru_0984</name>
</gene>
<protein>
    <submittedName>
        <fullName evidence="3">Uncharacterized protein</fullName>
    </submittedName>
</protein>
<feature type="compositionally biased region" description="Acidic residues" evidence="1">
    <location>
        <begin position="135"/>
        <end position="144"/>
    </location>
</feature>
<organism evidence="3 4">
    <name type="scientific">Halovivax ruber (strain DSM 18193 / JCM 13892 / XH-70)</name>
    <dbReference type="NCBI Taxonomy" id="797302"/>
    <lineage>
        <taxon>Archaea</taxon>
        <taxon>Methanobacteriati</taxon>
        <taxon>Methanobacteriota</taxon>
        <taxon>Stenosarchaea group</taxon>
        <taxon>Halobacteria</taxon>
        <taxon>Halobacteriales</taxon>
        <taxon>Natrialbaceae</taxon>
        <taxon>Halovivax</taxon>
    </lineage>
</organism>